<keyword evidence="3 4" id="KW-0472">Membrane</keyword>
<dbReference type="SUPFAM" id="SSF103473">
    <property type="entry name" value="MFS general substrate transporter"/>
    <property type="match status" value="1"/>
</dbReference>
<feature type="transmembrane region" description="Helical" evidence="4">
    <location>
        <begin position="178"/>
        <end position="195"/>
    </location>
</feature>
<evidence type="ECO:0000313" key="7">
    <source>
        <dbReference type="Proteomes" id="UP000598271"/>
    </source>
</evidence>
<feature type="transmembrane region" description="Helical" evidence="4">
    <location>
        <begin position="295"/>
        <end position="316"/>
    </location>
</feature>
<keyword evidence="2 4" id="KW-1133">Transmembrane helix</keyword>
<dbReference type="InterPro" id="IPR036259">
    <property type="entry name" value="MFS_trans_sf"/>
</dbReference>
<evidence type="ECO:0000256" key="4">
    <source>
        <dbReference type="SAM" id="Phobius"/>
    </source>
</evidence>
<feature type="transmembrane region" description="Helical" evidence="4">
    <location>
        <begin position="384"/>
        <end position="402"/>
    </location>
</feature>
<evidence type="ECO:0000256" key="2">
    <source>
        <dbReference type="ARBA" id="ARBA00022989"/>
    </source>
</evidence>
<name>A0A8J3G9S0_9BACT</name>
<dbReference type="PROSITE" id="PS50850">
    <property type="entry name" value="MFS"/>
    <property type="match status" value="1"/>
</dbReference>
<dbReference type="Pfam" id="PF07690">
    <property type="entry name" value="MFS_1"/>
    <property type="match status" value="1"/>
</dbReference>
<dbReference type="EMBL" id="BMXF01000001">
    <property type="protein sequence ID" value="GHB65517.1"/>
    <property type="molecule type" value="Genomic_DNA"/>
</dbReference>
<comment type="caution">
    <text evidence="6">The sequence shown here is derived from an EMBL/GenBank/DDBJ whole genome shotgun (WGS) entry which is preliminary data.</text>
</comment>
<dbReference type="Gene3D" id="1.20.1250.20">
    <property type="entry name" value="MFS general substrate transporter like domains"/>
    <property type="match status" value="1"/>
</dbReference>
<feature type="transmembrane region" description="Helical" evidence="4">
    <location>
        <begin position="145"/>
        <end position="166"/>
    </location>
</feature>
<feature type="transmembrane region" description="Helical" evidence="4">
    <location>
        <begin position="207"/>
        <end position="226"/>
    </location>
</feature>
<dbReference type="InterPro" id="IPR020846">
    <property type="entry name" value="MFS_dom"/>
</dbReference>
<dbReference type="PANTHER" id="PTHR23521">
    <property type="entry name" value="TRANSPORTER MFS SUPERFAMILY"/>
    <property type="match status" value="1"/>
</dbReference>
<feature type="transmembrane region" description="Helical" evidence="4">
    <location>
        <begin position="414"/>
        <end position="432"/>
    </location>
</feature>
<gene>
    <name evidence="6" type="ORF">GCM10007390_19530</name>
</gene>
<proteinExistence type="predicted"/>
<reference evidence="6 7" key="1">
    <citation type="journal article" date="2014" name="Int. J. Syst. Evol. Microbiol.">
        <title>Complete genome sequence of Corynebacterium casei LMG S-19264T (=DSM 44701T), isolated from a smear-ripened cheese.</title>
        <authorList>
            <consortium name="US DOE Joint Genome Institute (JGI-PGF)"/>
            <person name="Walter F."/>
            <person name="Albersmeier A."/>
            <person name="Kalinowski J."/>
            <person name="Ruckert C."/>
        </authorList>
    </citation>
    <scope>NUCLEOTIDE SEQUENCE [LARGE SCALE GENOMIC DNA]</scope>
    <source>
        <strain evidence="6 7">KCTC 12866</strain>
    </source>
</reference>
<dbReference type="Proteomes" id="UP000598271">
    <property type="component" value="Unassembled WGS sequence"/>
</dbReference>
<keyword evidence="7" id="KW-1185">Reference proteome</keyword>
<evidence type="ECO:0000259" key="5">
    <source>
        <dbReference type="PROSITE" id="PS50850"/>
    </source>
</evidence>
<dbReference type="InterPro" id="IPR011701">
    <property type="entry name" value="MFS"/>
</dbReference>
<evidence type="ECO:0000313" key="6">
    <source>
        <dbReference type="EMBL" id="GHB65517.1"/>
    </source>
</evidence>
<evidence type="ECO:0000256" key="1">
    <source>
        <dbReference type="ARBA" id="ARBA00022692"/>
    </source>
</evidence>
<accession>A0A8J3G9S0</accession>
<organism evidence="6 7">
    <name type="scientific">Persicitalea jodogahamensis</name>
    <dbReference type="NCBI Taxonomy" id="402147"/>
    <lineage>
        <taxon>Bacteria</taxon>
        <taxon>Pseudomonadati</taxon>
        <taxon>Bacteroidota</taxon>
        <taxon>Cytophagia</taxon>
        <taxon>Cytophagales</taxon>
        <taxon>Spirosomataceae</taxon>
        <taxon>Persicitalea</taxon>
    </lineage>
</organism>
<dbReference type="GO" id="GO:0005886">
    <property type="term" value="C:plasma membrane"/>
    <property type="evidence" value="ECO:0007669"/>
    <property type="project" value="TreeGrafter"/>
</dbReference>
<dbReference type="AlphaFoldDB" id="A0A8J3G9S0"/>
<feature type="domain" description="Major facilitator superfamily (MFS) profile" evidence="5">
    <location>
        <begin position="51"/>
        <end position="435"/>
    </location>
</feature>
<dbReference type="GO" id="GO:0022857">
    <property type="term" value="F:transmembrane transporter activity"/>
    <property type="evidence" value="ECO:0007669"/>
    <property type="project" value="InterPro"/>
</dbReference>
<feature type="transmembrane region" description="Helical" evidence="4">
    <location>
        <begin position="323"/>
        <end position="342"/>
    </location>
</feature>
<feature type="transmembrane region" description="Helical" evidence="4">
    <location>
        <begin position="348"/>
        <end position="372"/>
    </location>
</feature>
<feature type="transmembrane region" description="Helical" evidence="4">
    <location>
        <begin position="85"/>
        <end position="107"/>
    </location>
</feature>
<keyword evidence="1 4" id="KW-0812">Transmembrane</keyword>
<dbReference type="PANTHER" id="PTHR23521:SF3">
    <property type="entry name" value="MFS TRANSPORTER"/>
    <property type="match status" value="1"/>
</dbReference>
<sequence>MDGTQTNDSAALRYQDKVDKFTTPSRQTLKYLARARTLTSKSTPKQSFKAVLPVIVLAQFFCTSLWFAGNAILPDLVKNLPSDPGFLAQMTSAVQFGFILGTLFYASFRVADRFSPSRVFFDSALLAALFNLALAAPGFSPGVILFFRFLTGFFLAGIYPVGMKIASDYFQHGLGKSLGYLVGALVLGTAFPHFLKGITFAFPWQSVVYATSALSLAGGLAMVWLVPDGPFWKSGQGQAIRFGAMVDIFRNTRFRAASLGYFGHMWELYSFWAFVPLMLATFQLRHPDTVLNVPLYSFLVIMVGGPACVVAGLLSGRFGPKKIATISLFVSGLCCLLSPLFLQSSSFLVLLLFLLVWGSFVIADSPLFSTLVAKNAPEALRGTALTLVNCIGFSITILSIQFINILSDFVDSEFVFTALALGPVLGLMSLLGKKGADE</sequence>
<evidence type="ECO:0000256" key="3">
    <source>
        <dbReference type="ARBA" id="ARBA00023136"/>
    </source>
</evidence>
<feature type="transmembrane region" description="Helical" evidence="4">
    <location>
        <begin position="50"/>
        <end position="73"/>
    </location>
</feature>
<feature type="transmembrane region" description="Helical" evidence="4">
    <location>
        <begin position="119"/>
        <end position="139"/>
    </location>
</feature>
<protein>
    <submittedName>
        <fullName evidence="6">Membrane protein</fullName>
    </submittedName>
</protein>
<feature type="transmembrane region" description="Helical" evidence="4">
    <location>
        <begin position="259"/>
        <end position="283"/>
    </location>
</feature>